<keyword evidence="2" id="KW-1185">Reference proteome</keyword>
<comment type="caution">
    <text evidence="1">The sequence shown here is derived from an EMBL/GenBank/DDBJ whole genome shotgun (WGS) entry which is preliminary data.</text>
</comment>
<protein>
    <submittedName>
        <fullName evidence="1">Uncharacterized protein</fullName>
    </submittedName>
</protein>
<evidence type="ECO:0000313" key="2">
    <source>
        <dbReference type="Proteomes" id="UP000256708"/>
    </source>
</evidence>
<organism evidence="1 2">
    <name type="scientific">Pontibacter diazotrophicus</name>
    <dbReference type="NCBI Taxonomy" id="1400979"/>
    <lineage>
        <taxon>Bacteria</taxon>
        <taxon>Pseudomonadati</taxon>
        <taxon>Bacteroidota</taxon>
        <taxon>Cytophagia</taxon>
        <taxon>Cytophagales</taxon>
        <taxon>Hymenobacteraceae</taxon>
        <taxon>Pontibacter</taxon>
    </lineage>
</organism>
<gene>
    <name evidence="1" type="ORF">DXT99_15745</name>
</gene>
<dbReference type="RefSeq" id="WP_115566534.1">
    <property type="nucleotide sequence ID" value="NZ_QRGR01000017.1"/>
</dbReference>
<dbReference type="EMBL" id="QRGR01000017">
    <property type="protein sequence ID" value="RDV14243.1"/>
    <property type="molecule type" value="Genomic_DNA"/>
</dbReference>
<accession>A0A3D8LA78</accession>
<reference evidence="2" key="1">
    <citation type="submission" date="2018-08" db="EMBL/GenBank/DDBJ databases">
        <authorList>
            <person name="Liu Z.-W."/>
            <person name="Du Z.-J."/>
        </authorList>
    </citation>
    <scope>NUCLEOTIDE SEQUENCE [LARGE SCALE GENOMIC DNA]</scope>
    <source>
        <strain evidence="2">H4X</strain>
    </source>
</reference>
<dbReference type="AlphaFoldDB" id="A0A3D8LA78"/>
<dbReference type="Proteomes" id="UP000256708">
    <property type="component" value="Unassembled WGS sequence"/>
</dbReference>
<name>A0A3D8LA78_9BACT</name>
<dbReference type="OrthoDB" id="9840503at2"/>
<sequence>MEIIHLNHLNSAFRISGSEERRSLKISSVSVEKETDASATLKLVVLDEKDVPVFSQELSDGGEVNSSIDIDQDFAFYDHLTVRITAEPKNSPFNATLNFK</sequence>
<evidence type="ECO:0000313" key="1">
    <source>
        <dbReference type="EMBL" id="RDV14243.1"/>
    </source>
</evidence>
<proteinExistence type="predicted"/>